<dbReference type="Gene3D" id="3.40.50.150">
    <property type="entry name" value="Vaccinia Virus protein VP39"/>
    <property type="match status" value="1"/>
</dbReference>
<evidence type="ECO:0000256" key="2">
    <source>
        <dbReference type="ARBA" id="ARBA00022679"/>
    </source>
</evidence>
<dbReference type="SUPFAM" id="SSF46785">
    <property type="entry name" value="Winged helix' DNA-binding domain"/>
    <property type="match status" value="1"/>
</dbReference>
<evidence type="ECO:0000313" key="6">
    <source>
        <dbReference type="Proteomes" id="UP001530315"/>
    </source>
</evidence>
<keyword evidence="3" id="KW-0949">S-adenosyl-L-methionine</keyword>
<name>A0ABD3Q897_9STRA</name>
<evidence type="ECO:0000313" key="5">
    <source>
        <dbReference type="EMBL" id="KAL3796518.1"/>
    </source>
</evidence>
<dbReference type="InterPro" id="IPR036388">
    <property type="entry name" value="WH-like_DNA-bd_sf"/>
</dbReference>
<sequence>MAQSHFTSQAVLAAIRIGALDILADAHDGDSVAVSMTVDEIIAKLRAQNSAVVINRDALFRCMRLLCTSGVIEEKINVEYESSYLLTEIGRLLRRPGRDGDTPSMASFVLHWSEAPLWNALSELPNYVAGKCSSLVDRTVGDDASRKSFDRNVPPFDRANGMTASDYYKKNAVSCSHRNAVARYASSKEIASILNAMQCSSVLNESNLAGKTVVDVGGGYGDLVHAIESSISTVGQCYCLDLPDVIDEAILTNNNSNYPKNIATLVPGNMFDPSTIPPCDFIFSKHVLCDFSDEDVLRALQAFHKSLSSGGKLVIMDAVLPNGSDLNGKWNAAVSFDVLLMLTGRRGERSRLEWSNLGRRAGFVLEDVLSTSSVTVDLAILSRI</sequence>
<organism evidence="5 6">
    <name type="scientific">Stephanodiscus triporus</name>
    <dbReference type="NCBI Taxonomy" id="2934178"/>
    <lineage>
        <taxon>Eukaryota</taxon>
        <taxon>Sar</taxon>
        <taxon>Stramenopiles</taxon>
        <taxon>Ochrophyta</taxon>
        <taxon>Bacillariophyta</taxon>
        <taxon>Coscinodiscophyceae</taxon>
        <taxon>Thalassiosirophycidae</taxon>
        <taxon>Stephanodiscales</taxon>
        <taxon>Stephanodiscaceae</taxon>
        <taxon>Stephanodiscus</taxon>
    </lineage>
</organism>
<dbReference type="InterPro" id="IPR016461">
    <property type="entry name" value="COMT-like"/>
</dbReference>
<dbReference type="InterPro" id="IPR036390">
    <property type="entry name" value="WH_DNA-bd_sf"/>
</dbReference>
<evidence type="ECO:0000256" key="3">
    <source>
        <dbReference type="ARBA" id="ARBA00022691"/>
    </source>
</evidence>
<proteinExistence type="predicted"/>
<keyword evidence="2" id="KW-0808">Transferase</keyword>
<reference evidence="5 6" key="1">
    <citation type="submission" date="2024-10" db="EMBL/GenBank/DDBJ databases">
        <title>Updated reference genomes for cyclostephanoid diatoms.</title>
        <authorList>
            <person name="Roberts W.R."/>
            <person name="Alverson A.J."/>
        </authorList>
    </citation>
    <scope>NUCLEOTIDE SEQUENCE [LARGE SCALE GENOMIC DNA]</scope>
    <source>
        <strain evidence="5 6">AJA276-08</strain>
    </source>
</reference>
<dbReference type="CDD" id="cd02440">
    <property type="entry name" value="AdoMet_MTases"/>
    <property type="match status" value="1"/>
</dbReference>
<evidence type="ECO:0000259" key="4">
    <source>
        <dbReference type="Pfam" id="PF00891"/>
    </source>
</evidence>
<dbReference type="GO" id="GO:0008168">
    <property type="term" value="F:methyltransferase activity"/>
    <property type="evidence" value="ECO:0007669"/>
    <property type="project" value="UniProtKB-KW"/>
</dbReference>
<gene>
    <name evidence="5" type="ORF">ACHAW5_004420</name>
</gene>
<dbReference type="InterPro" id="IPR029063">
    <property type="entry name" value="SAM-dependent_MTases_sf"/>
</dbReference>
<dbReference type="GO" id="GO:0032259">
    <property type="term" value="P:methylation"/>
    <property type="evidence" value="ECO:0007669"/>
    <property type="project" value="UniProtKB-KW"/>
</dbReference>
<dbReference type="SUPFAM" id="SSF53335">
    <property type="entry name" value="S-adenosyl-L-methionine-dependent methyltransferases"/>
    <property type="match status" value="1"/>
</dbReference>
<dbReference type="AlphaFoldDB" id="A0ABD3Q897"/>
<accession>A0ABD3Q897</accession>
<dbReference type="Pfam" id="PF00891">
    <property type="entry name" value="Methyltransf_2"/>
    <property type="match status" value="1"/>
</dbReference>
<protein>
    <recommendedName>
        <fullName evidence="4">O-methyltransferase C-terminal domain-containing protein</fullName>
    </recommendedName>
</protein>
<comment type="caution">
    <text evidence="5">The sequence shown here is derived from an EMBL/GenBank/DDBJ whole genome shotgun (WGS) entry which is preliminary data.</text>
</comment>
<evidence type="ECO:0000256" key="1">
    <source>
        <dbReference type="ARBA" id="ARBA00022603"/>
    </source>
</evidence>
<dbReference type="PIRSF" id="PIRSF005739">
    <property type="entry name" value="O-mtase"/>
    <property type="match status" value="1"/>
</dbReference>
<dbReference type="Proteomes" id="UP001530315">
    <property type="component" value="Unassembled WGS sequence"/>
</dbReference>
<dbReference type="Gene3D" id="1.10.10.10">
    <property type="entry name" value="Winged helix-like DNA-binding domain superfamily/Winged helix DNA-binding domain"/>
    <property type="match status" value="1"/>
</dbReference>
<dbReference type="InterPro" id="IPR001077">
    <property type="entry name" value="COMT_C"/>
</dbReference>
<dbReference type="PROSITE" id="PS51683">
    <property type="entry name" value="SAM_OMT_II"/>
    <property type="match status" value="1"/>
</dbReference>
<keyword evidence="6" id="KW-1185">Reference proteome</keyword>
<dbReference type="PANTHER" id="PTHR11746">
    <property type="entry name" value="O-METHYLTRANSFERASE"/>
    <property type="match status" value="1"/>
</dbReference>
<feature type="domain" description="O-methyltransferase C-terminal" evidence="4">
    <location>
        <begin position="154"/>
        <end position="363"/>
    </location>
</feature>
<keyword evidence="1" id="KW-0489">Methyltransferase</keyword>
<dbReference type="EMBL" id="JALLAZ020000385">
    <property type="protein sequence ID" value="KAL3796518.1"/>
    <property type="molecule type" value="Genomic_DNA"/>
</dbReference>